<dbReference type="Proteomes" id="UP000004416">
    <property type="component" value="Unassembled WGS sequence"/>
</dbReference>
<dbReference type="InterPro" id="IPR013324">
    <property type="entry name" value="RNA_pol_sigma_r3/r4-like"/>
</dbReference>
<dbReference type="PANTHER" id="PTHR43133:SF60">
    <property type="entry name" value="RNA POLYMERASE SIGMA FACTOR SIGV"/>
    <property type="match status" value="1"/>
</dbReference>
<feature type="domain" description="RNA polymerase sigma-70 region 2" evidence="5">
    <location>
        <begin position="29"/>
        <end position="94"/>
    </location>
</feature>
<accession>G9XL12</accession>
<evidence type="ECO:0000256" key="3">
    <source>
        <dbReference type="ARBA" id="ARBA00023082"/>
    </source>
</evidence>
<gene>
    <name evidence="7" type="ORF">HMPREF0322_01623</name>
</gene>
<dbReference type="InterPro" id="IPR036388">
    <property type="entry name" value="WH-like_DNA-bd_sf"/>
</dbReference>
<dbReference type="InterPro" id="IPR013249">
    <property type="entry name" value="RNA_pol_sigma70_r4_t2"/>
</dbReference>
<sequence>MTISKGGVEVKFFSLIKINRRSRNKLERLYSLYNKDMFYLACSILKDYHLAQDAVHTTFIKIADRLDTIDEKDRAYIFSIAKNTAIDIGRKRSRQDSSLDEIENLVGDEAVSIEDDIINREMFDILQKKIDELPNAYGDIILLKYIYGLPDQELAEMLGISLENTRMRLSRARRKLKEMLTEGKEAPDHE</sequence>
<evidence type="ECO:0000256" key="2">
    <source>
        <dbReference type="ARBA" id="ARBA00023015"/>
    </source>
</evidence>
<dbReference type="PANTHER" id="PTHR43133">
    <property type="entry name" value="RNA POLYMERASE ECF-TYPE SIGMA FACTO"/>
    <property type="match status" value="1"/>
</dbReference>
<organism evidence="7 8">
    <name type="scientific">Desulfitobacterium hafniense DP7</name>
    <dbReference type="NCBI Taxonomy" id="537010"/>
    <lineage>
        <taxon>Bacteria</taxon>
        <taxon>Bacillati</taxon>
        <taxon>Bacillota</taxon>
        <taxon>Clostridia</taxon>
        <taxon>Eubacteriales</taxon>
        <taxon>Desulfitobacteriaceae</taxon>
        <taxon>Desulfitobacterium</taxon>
    </lineage>
</organism>
<evidence type="ECO:0000313" key="7">
    <source>
        <dbReference type="EMBL" id="EHL07729.1"/>
    </source>
</evidence>
<proteinExistence type="inferred from homology"/>
<dbReference type="SUPFAM" id="SSF88946">
    <property type="entry name" value="Sigma2 domain of RNA polymerase sigma factors"/>
    <property type="match status" value="1"/>
</dbReference>
<dbReference type="SUPFAM" id="SSF88659">
    <property type="entry name" value="Sigma3 and sigma4 domains of RNA polymerase sigma factors"/>
    <property type="match status" value="1"/>
</dbReference>
<dbReference type="GO" id="GO:0003677">
    <property type="term" value="F:DNA binding"/>
    <property type="evidence" value="ECO:0007669"/>
    <property type="project" value="InterPro"/>
</dbReference>
<keyword evidence="3" id="KW-0731">Sigma factor</keyword>
<dbReference type="GO" id="GO:0006352">
    <property type="term" value="P:DNA-templated transcription initiation"/>
    <property type="evidence" value="ECO:0007669"/>
    <property type="project" value="InterPro"/>
</dbReference>
<protein>
    <submittedName>
        <fullName evidence="7">Sigma-70 region 2</fullName>
    </submittedName>
</protein>
<dbReference type="Pfam" id="PF04542">
    <property type="entry name" value="Sigma70_r2"/>
    <property type="match status" value="1"/>
</dbReference>
<dbReference type="InterPro" id="IPR007627">
    <property type="entry name" value="RNA_pol_sigma70_r2"/>
</dbReference>
<dbReference type="Gene3D" id="1.10.10.10">
    <property type="entry name" value="Winged helix-like DNA-binding domain superfamily/Winged helix DNA-binding domain"/>
    <property type="match status" value="1"/>
</dbReference>
<dbReference type="EMBL" id="AFZX01000039">
    <property type="protein sequence ID" value="EHL07729.1"/>
    <property type="molecule type" value="Genomic_DNA"/>
</dbReference>
<evidence type="ECO:0000256" key="4">
    <source>
        <dbReference type="ARBA" id="ARBA00023163"/>
    </source>
</evidence>
<dbReference type="AlphaFoldDB" id="G9XL12"/>
<dbReference type="Pfam" id="PF08281">
    <property type="entry name" value="Sigma70_r4_2"/>
    <property type="match status" value="1"/>
</dbReference>
<evidence type="ECO:0000259" key="5">
    <source>
        <dbReference type="Pfam" id="PF04542"/>
    </source>
</evidence>
<dbReference type="NCBIfam" id="TIGR02937">
    <property type="entry name" value="sigma70-ECF"/>
    <property type="match status" value="1"/>
</dbReference>
<evidence type="ECO:0000259" key="6">
    <source>
        <dbReference type="Pfam" id="PF08281"/>
    </source>
</evidence>
<feature type="domain" description="RNA polymerase sigma factor 70 region 4 type 2" evidence="6">
    <location>
        <begin position="125"/>
        <end position="176"/>
    </location>
</feature>
<dbReference type="PATRIC" id="fig|537010.4.peg.1510"/>
<name>G9XL12_DESHA</name>
<keyword evidence="4" id="KW-0804">Transcription</keyword>
<dbReference type="Gene3D" id="1.10.1740.10">
    <property type="match status" value="1"/>
</dbReference>
<evidence type="ECO:0000256" key="1">
    <source>
        <dbReference type="ARBA" id="ARBA00010641"/>
    </source>
</evidence>
<dbReference type="InterPro" id="IPR039425">
    <property type="entry name" value="RNA_pol_sigma-70-like"/>
</dbReference>
<comment type="similarity">
    <text evidence="1">Belongs to the sigma-70 factor family. ECF subfamily.</text>
</comment>
<reference evidence="7 8" key="1">
    <citation type="submission" date="2011-08" db="EMBL/GenBank/DDBJ databases">
        <authorList>
            <person name="Weinstock G."/>
            <person name="Sodergren E."/>
            <person name="Clifton S."/>
            <person name="Fulton L."/>
            <person name="Fulton B."/>
            <person name="Courtney L."/>
            <person name="Fronick C."/>
            <person name="Harrison M."/>
            <person name="Strong C."/>
            <person name="Farmer C."/>
            <person name="Delahaunty K."/>
            <person name="Markovic C."/>
            <person name="Hall O."/>
            <person name="Minx P."/>
            <person name="Tomlinson C."/>
            <person name="Mitreva M."/>
            <person name="Hou S."/>
            <person name="Chen J."/>
            <person name="Wollam A."/>
            <person name="Pepin K.H."/>
            <person name="Johnson M."/>
            <person name="Bhonagiri V."/>
            <person name="Zhang X."/>
            <person name="Suruliraj S."/>
            <person name="Warren W."/>
            <person name="Chinwalla A."/>
            <person name="Mardis E.R."/>
            <person name="Wilson R.K."/>
        </authorList>
    </citation>
    <scope>NUCLEOTIDE SEQUENCE [LARGE SCALE GENOMIC DNA]</scope>
    <source>
        <strain evidence="7 8">DP7</strain>
    </source>
</reference>
<dbReference type="CDD" id="cd06171">
    <property type="entry name" value="Sigma70_r4"/>
    <property type="match status" value="1"/>
</dbReference>
<dbReference type="HOGENOM" id="CLU_047691_3_2_9"/>
<comment type="caution">
    <text evidence="7">The sequence shown here is derived from an EMBL/GenBank/DDBJ whole genome shotgun (WGS) entry which is preliminary data.</text>
</comment>
<evidence type="ECO:0000313" key="8">
    <source>
        <dbReference type="Proteomes" id="UP000004416"/>
    </source>
</evidence>
<dbReference type="GO" id="GO:0016987">
    <property type="term" value="F:sigma factor activity"/>
    <property type="evidence" value="ECO:0007669"/>
    <property type="project" value="UniProtKB-KW"/>
</dbReference>
<keyword evidence="2" id="KW-0805">Transcription regulation</keyword>
<dbReference type="InterPro" id="IPR014284">
    <property type="entry name" value="RNA_pol_sigma-70_dom"/>
</dbReference>
<dbReference type="InterPro" id="IPR013325">
    <property type="entry name" value="RNA_pol_sigma_r2"/>
</dbReference>